<evidence type="ECO:0000313" key="4">
    <source>
        <dbReference type="Proteomes" id="UP000053095"/>
    </source>
</evidence>
<dbReference type="InterPro" id="IPR006640">
    <property type="entry name" value="SprT-like_domain"/>
</dbReference>
<evidence type="ECO:0000259" key="2">
    <source>
        <dbReference type="SMART" id="SM00731"/>
    </source>
</evidence>
<feature type="compositionally biased region" description="Acidic residues" evidence="1">
    <location>
        <begin position="204"/>
        <end position="217"/>
    </location>
</feature>
<gene>
    <name evidence="3" type="ORF">TCE0_018f05619</name>
</gene>
<evidence type="ECO:0000313" key="3">
    <source>
        <dbReference type="EMBL" id="GAM36487.1"/>
    </source>
</evidence>
<name>A0A510NW51_TALPI</name>
<proteinExistence type="predicted"/>
<feature type="compositionally biased region" description="Polar residues" evidence="1">
    <location>
        <begin position="344"/>
        <end position="374"/>
    </location>
</feature>
<dbReference type="PANTHER" id="PTHR23099:SF0">
    <property type="entry name" value="GERM CELL NUCLEAR ACIDIC PROTEIN"/>
    <property type="match status" value="1"/>
</dbReference>
<dbReference type="InterPro" id="IPR035240">
    <property type="entry name" value="SprT_Zn_ribbon"/>
</dbReference>
<feature type="compositionally biased region" description="Basic residues" evidence="1">
    <location>
        <begin position="664"/>
        <end position="675"/>
    </location>
</feature>
<dbReference type="GO" id="GO:0006950">
    <property type="term" value="P:response to stress"/>
    <property type="evidence" value="ECO:0007669"/>
    <property type="project" value="UniProtKB-ARBA"/>
</dbReference>
<feature type="compositionally biased region" description="Acidic residues" evidence="1">
    <location>
        <begin position="125"/>
        <end position="160"/>
    </location>
</feature>
<feature type="compositionally biased region" description="Polar residues" evidence="1">
    <location>
        <begin position="1"/>
        <end position="23"/>
    </location>
</feature>
<keyword evidence="4" id="KW-1185">Reference proteome</keyword>
<feature type="compositionally biased region" description="Low complexity" evidence="1">
    <location>
        <begin position="24"/>
        <end position="40"/>
    </location>
</feature>
<feature type="compositionally biased region" description="Polar residues" evidence="1">
    <location>
        <begin position="95"/>
        <end position="104"/>
    </location>
</feature>
<feature type="compositionally biased region" description="Acidic residues" evidence="1">
    <location>
        <begin position="239"/>
        <end position="251"/>
    </location>
</feature>
<dbReference type="Pfam" id="PF10263">
    <property type="entry name" value="SprT-like"/>
    <property type="match status" value="1"/>
</dbReference>
<dbReference type="GO" id="GO:0005634">
    <property type="term" value="C:nucleus"/>
    <property type="evidence" value="ECO:0007669"/>
    <property type="project" value="TreeGrafter"/>
</dbReference>
<reference evidence="4" key="1">
    <citation type="journal article" date="2015" name="Genome Announc.">
        <title>Draft genome sequence of Talaromyces cellulolyticus strain Y-94, a source of lignocellulosic biomass-degrading enzymes.</title>
        <authorList>
            <person name="Fujii T."/>
            <person name="Koike H."/>
            <person name="Sawayama S."/>
            <person name="Yano S."/>
            <person name="Inoue H."/>
        </authorList>
    </citation>
    <scope>NUCLEOTIDE SEQUENCE [LARGE SCALE GENOMIC DNA]</scope>
    <source>
        <strain evidence="4">Y-94</strain>
    </source>
</reference>
<feature type="compositionally biased region" description="Acidic residues" evidence="1">
    <location>
        <begin position="61"/>
        <end position="73"/>
    </location>
</feature>
<dbReference type="PANTHER" id="PTHR23099">
    <property type="entry name" value="TRANSCRIPTIONAL REGULATOR"/>
    <property type="match status" value="1"/>
</dbReference>
<feature type="region of interest" description="Disordered" evidence="1">
    <location>
        <begin position="662"/>
        <end position="688"/>
    </location>
</feature>
<feature type="compositionally biased region" description="Basic residues" evidence="1">
    <location>
        <begin position="259"/>
        <end position="271"/>
    </location>
</feature>
<dbReference type="SMART" id="SM00731">
    <property type="entry name" value="SprT"/>
    <property type="match status" value="1"/>
</dbReference>
<feature type="region of interest" description="Disordered" evidence="1">
    <location>
        <begin position="1"/>
        <end position="416"/>
    </location>
</feature>
<dbReference type="Pfam" id="PF17283">
    <property type="entry name" value="Zn_ribbon_SprT"/>
    <property type="match status" value="1"/>
</dbReference>
<organism evidence="3 4">
    <name type="scientific">Talaromyces pinophilus</name>
    <name type="common">Penicillium pinophilum</name>
    <dbReference type="NCBI Taxonomy" id="128442"/>
    <lineage>
        <taxon>Eukaryota</taxon>
        <taxon>Fungi</taxon>
        <taxon>Dikarya</taxon>
        <taxon>Ascomycota</taxon>
        <taxon>Pezizomycotina</taxon>
        <taxon>Eurotiomycetes</taxon>
        <taxon>Eurotiomycetidae</taxon>
        <taxon>Eurotiales</taxon>
        <taxon>Trichocomaceae</taxon>
        <taxon>Talaromyces</taxon>
        <taxon>Talaromyces sect. Talaromyces</taxon>
    </lineage>
</organism>
<feature type="compositionally biased region" description="Polar residues" evidence="1">
    <location>
        <begin position="394"/>
        <end position="412"/>
    </location>
</feature>
<protein>
    <recommendedName>
        <fullName evidence="2">SprT-like domain-containing protein</fullName>
    </recommendedName>
</protein>
<feature type="compositionally biased region" description="Polar residues" evidence="1">
    <location>
        <begin position="272"/>
        <end position="293"/>
    </location>
</feature>
<accession>A0A510NW51</accession>
<dbReference type="AlphaFoldDB" id="A0A510NW51"/>
<feature type="compositionally biased region" description="Polar residues" evidence="1">
    <location>
        <begin position="676"/>
        <end position="688"/>
    </location>
</feature>
<evidence type="ECO:0000256" key="1">
    <source>
        <dbReference type="SAM" id="MobiDB-lite"/>
    </source>
</evidence>
<dbReference type="Proteomes" id="UP000053095">
    <property type="component" value="Unassembled WGS sequence"/>
</dbReference>
<sequence length="706" mass="79482">MARLNSSNPTVLYGRQSPSAARITSTTPSTFHRTTISSPLKPKPKQKNKKNNGFSDFKIFEDEEQSDNDEGESADPFTESPRSNQNKPKAPLKLTHSNSITSGLSKRASQDSSGSSSRRSRSGSESEEEESSDKENLFFDDEAEEVSDNSEEEDDEEEEETGLHEDTNLEADNTLGEDTHEGRLGSEPQGPSFMRYREPKPKEELDDSEPEVSEDSDGYNSLDDFIVSDNEDLSYHDDGLEDEEHDEEEEEVKPPTPKPTRRRLMRGRKPRTSSISSQTQKLNISNETHSPATTKAIPSHKSSHKHTPPRFSSPFTRLRPNEGLDEETEPTKYTKPKRSPLRESINSITSSPGSTRKQQVNKMQTPPCSPTKTLRPSPSKTKIPPSPHRPSSDAFWSQELTNAWNDQWSPPKQKTRSRALERLLALEEGEKADFSADTDNMPVAKDLAIETPLKSPSKTAIKKAEIAERKAAAARKKEFDDRKTSFAQEFLLALDEAVSGGQINKLAQSTGGVRIEWSKTLRSTAGRAKWKQERFKQAEGNYRYVQHASIELAERIIDDENRLLNTLAHEYCHLANYMISQIRDQPHGTSFREWGRKCVDAVKQHPIYKHYPIEVSTKHSYEIDYKYVWLCIDCGHKYGRHSKSIDPAKARCSLCKGGLQQVKPKPRNVSPKKKTPASNNGINQRATVSGESFDDMLESLGNAHLN</sequence>
<feature type="domain" description="SprT-like" evidence="2">
    <location>
        <begin position="484"/>
        <end position="662"/>
    </location>
</feature>
<dbReference type="EMBL" id="DF933814">
    <property type="protein sequence ID" value="GAM36487.1"/>
    <property type="molecule type" value="Genomic_DNA"/>
</dbReference>